<reference evidence="2" key="1">
    <citation type="journal article" date="2020" name="Nature">
        <title>Giant virus diversity and host interactions through global metagenomics.</title>
        <authorList>
            <person name="Schulz F."/>
            <person name="Roux S."/>
            <person name="Paez-Espino D."/>
            <person name="Jungbluth S."/>
            <person name="Walsh D.A."/>
            <person name="Denef V.J."/>
            <person name="McMahon K.D."/>
            <person name="Konstantinidis K.T."/>
            <person name="Eloe-Fadrosh E.A."/>
            <person name="Kyrpides N.C."/>
            <person name="Woyke T."/>
        </authorList>
    </citation>
    <scope>NUCLEOTIDE SEQUENCE</scope>
    <source>
        <strain evidence="2">GVMAG-M-3300010160-4</strain>
    </source>
</reference>
<name>A0A6C0BDI0_9ZZZZ</name>
<dbReference type="Pfam" id="PF04564">
    <property type="entry name" value="U-box"/>
    <property type="match status" value="1"/>
</dbReference>
<dbReference type="SUPFAM" id="SSF57850">
    <property type="entry name" value="RING/U-box"/>
    <property type="match status" value="1"/>
</dbReference>
<sequence length="599" mass="70750">MEEDDDKVFNYLMSLPLKTPTNYTNFLSQIKKTYITSSYYYFDILHKMLNDDQYDIFDLTDLVLFILDKLTEDKIKELFFVARKIKYIKEFLNYVDIDTKDENGKTLLNIACKKSDFDLVKFLLENNANQSLTDDFNRLPLHRIIGSKERLNIESIFFLLIDNFKSRCEEKNVDFKESITKLFKHEDHHGTNIVQNIFNNIPFIGKQDIRNIFNFIFWVDPNLNLVSINYLVSINSHTNENSDDYKLRFRTIISESFLETCYLNNPMFEFFEKLGGDINAKRFNDSEVTCTILSKYHSNLYDQYLDMVSFDTIIMTFFILLKNVNSSSGDYMTGIKRIIDKIKNLKLSYLLQYIPKIKHKEVFHLIFYALDRYEISSGEFMTFINILDIQDINNIFESYYPSILLDFPLEKFGVLLNHGLNPNFKSGINPFIISLTENLMFDYIYLFLKYNVNLNVICDQKTNDKKYTTPLTNLTNISEYRVIKRSNITKTSIDKVKSEALELLHYIIEKNKHFNISKEQETYQNLMDPITYELLEDPLTASDGYTYSRETLKDIFIGNQMSPFTRRKLIPVNNDYGIPNVLIKSLVERFKNGKIYINK</sequence>
<organism evidence="2">
    <name type="scientific">viral metagenome</name>
    <dbReference type="NCBI Taxonomy" id="1070528"/>
    <lineage>
        <taxon>unclassified sequences</taxon>
        <taxon>metagenomes</taxon>
        <taxon>organismal metagenomes</taxon>
    </lineage>
</organism>
<protein>
    <recommendedName>
        <fullName evidence="1">U-box domain-containing protein</fullName>
    </recommendedName>
</protein>
<accession>A0A6C0BDI0</accession>
<dbReference type="GO" id="GO:0016567">
    <property type="term" value="P:protein ubiquitination"/>
    <property type="evidence" value="ECO:0007669"/>
    <property type="project" value="InterPro"/>
</dbReference>
<dbReference type="GO" id="GO:0004842">
    <property type="term" value="F:ubiquitin-protein transferase activity"/>
    <property type="evidence" value="ECO:0007669"/>
    <property type="project" value="InterPro"/>
</dbReference>
<dbReference type="SUPFAM" id="SSF48403">
    <property type="entry name" value="Ankyrin repeat"/>
    <property type="match status" value="1"/>
</dbReference>
<dbReference type="InterPro" id="IPR013083">
    <property type="entry name" value="Znf_RING/FYVE/PHD"/>
</dbReference>
<dbReference type="PROSITE" id="PS50297">
    <property type="entry name" value="ANK_REP_REGION"/>
    <property type="match status" value="1"/>
</dbReference>
<dbReference type="EMBL" id="MN739120">
    <property type="protein sequence ID" value="QHS89811.1"/>
    <property type="molecule type" value="Genomic_DNA"/>
</dbReference>
<dbReference type="AlphaFoldDB" id="A0A6C0BDI0"/>
<dbReference type="InterPro" id="IPR036770">
    <property type="entry name" value="Ankyrin_rpt-contain_sf"/>
</dbReference>
<dbReference type="Pfam" id="PF12796">
    <property type="entry name" value="Ank_2"/>
    <property type="match status" value="1"/>
</dbReference>
<dbReference type="PROSITE" id="PS50088">
    <property type="entry name" value="ANK_REPEAT"/>
    <property type="match status" value="1"/>
</dbReference>
<dbReference type="InterPro" id="IPR002110">
    <property type="entry name" value="Ankyrin_rpt"/>
</dbReference>
<dbReference type="Gene3D" id="3.30.40.10">
    <property type="entry name" value="Zinc/RING finger domain, C3HC4 (zinc finger)"/>
    <property type="match status" value="1"/>
</dbReference>
<dbReference type="Gene3D" id="1.25.40.20">
    <property type="entry name" value="Ankyrin repeat-containing domain"/>
    <property type="match status" value="1"/>
</dbReference>
<dbReference type="InterPro" id="IPR003613">
    <property type="entry name" value="Ubox_domain"/>
</dbReference>
<proteinExistence type="predicted"/>
<feature type="domain" description="U-box" evidence="1">
    <location>
        <begin position="525"/>
        <end position="590"/>
    </location>
</feature>
<evidence type="ECO:0000259" key="1">
    <source>
        <dbReference type="SMART" id="SM00504"/>
    </source>
</evidence>
<evidence type="ECO:0000313" key="2">
    <source>
        <dbReference type="EMBL" id="QHS89811.1"/>
    </source>
</evidence>
<dbReference type="SMART" id="SM00504">
    <property type="entry name" value="Ubox"/>
    <property type="match status" value="1"/>
</dbReference>